<dbReference type="SMART" id="SM00862">
    <property type="entry name" value="Trans_reg_C"/>
    <property type="match status" value="1"/>
</dbReference>
<proteinExistence type="predicted"/>
<keyword evidence="3" id="KW-0805">Transcription regulation</keyword>
<evidence type="ECO:0000313" key="11">
    <source>
        <dbReference type="Proteomes" id="UP001321445"/>
    </source>
</evidence>
<dbReference type="InterPro" id="IPR011006">
    <property type="entry name" value="CheY-like_superfamily"/>
</dbReference>
<dbReference type="PROSITE" id="PS51755">
    <property type="entry name" value="OMPR_PHOB"/>
    <property type="match status" value="1"/>
</dbReference>
<feature type="domain" description="OmpR/PhoB-type" evidence="9">
    <location>
        <begin position="114"/>
        <end position="207"/>
    </location>
</feature>
<evidence type="ECO:0000256" key="1">
    <source>
        <dbReference type="ARBA" id="ARBA00022553"/>
    </source>
</evidence>
<dbReference type="Pfam" id="PF00486">
    <property type="entry name" value="Trans_reg_C"/>
    <property type="match status" value="1"/>
</dbReference>
<keyword evidence="2" id="KW-0902">Two-component regulatory system</keyword>
<evidence type="ECO:0000256" key="2">
    <source>
        <dbReference type="ARBA" id="ARBA00023012"/>
    </source>
</evidence>
<dbReference type="Proteomes" id="UP001321445">
    <property type="component" value="Chromosome"/>
</dbReference>
<dbReference type="SMART" id="SM00448">
    <property type="entry name" value="REC"/>
    <property type="match status" value="1"/>
</dbReference>
<dbReference type="PANTHER" id="PTHR48111:SF21">
    <property type="entry name" value="DNA-BINDING DUAL MASTER TRANSCRIPTIONAL REGULATOR RPAA"/>
    <property type="match status" value="1"/>
</dbReference>
<keyword evidence="5" id="KW-0804">Transcription</keyword>
<dbReference type="PANTHER" id="PTHR48111">
    <property type="entry name" value="REGULATOR OF RPOS"/>
    <property type="match status" value="1"/>
</dbReference>
<evidence type="ECO:0000256" key="5">
    <source>
        <dbReference type="ARBA" id="ARBA00023163"/>
    </source>
</evidence>
<name>A0ABN6WX67_9BACT</name>
<evidence type="ECO:0000259" key="8">
    <source>
        <dbReference type="PROSITE" id="PS50110"/>
    </source>
</evidence>
<dbReference type="Gene3D" id="1.10.10.10">
    <property type="entry name" value="Winged helix-like DNA-binding domain superfamily/Winged helix DNA-binding domain"/>
    <property type="match status" value="1"/>
</dbReference>
<keyword evidence="1 6" id="KW-0597">Phosphoprotein</keyword>
<evidence type="ECO:0000313" key="10">
    <source>
        <dbReference type="EMBL" id="BDY13713.1"/>
    </source>
</evidence>
<sequence length="208" mass="24005">MLAELVVEHLEESGHSVEHFIDGEKAEDALLRGKFDLLLLDVNVPGIDGFELLHAMRERKDMTPAIMITSRNSSKDLKEGFDLGCDDYIKKPFEFEELDARIEHIVRVYGIDQKEPIQLAENLYFDIPTHTLKIEGKNELLTPKAAEILHYLYKNRGRIVSREELLQNIWSYEEQPTDATLRSYIKVLRKFVPNIVTERGVGYGFESL</sequence>
<dbReference type="EMBL" id="AP027370">
    <property type="protein sequence ID" value="BDY13713.1"/>
    <property type="molecule type" value="Genomic_DNA"/>
</dbReference>
<dbReference type="SUPFAM" id="SSF52172">
    <property type="entry name" value="CheY-like"/>
    <property type="match status" value="1"/>
</dbReference>
<evidence type="ECO:0000256" key="6">
    <source>
        <dbReference type="PROSITE-ProRule" id="PRU00169"/>
    </source>
</evidence>
<dbReference type="Gene3D" id="3.40.50.2300">
    <property type="match status" value="1"/>
</dbReference>
<dbReference type="CDD" id="cd00383">
    <property type="entry name" value="trans_reg_C"/>
    <property type="match status" value="1"/>
</dbReference>
<dbReference type="InterPro" id="IPR001867">
    <property type="entry name" value="OmpR/PhoB-type_DNA-bd"/>
</dbReference>
<dbReference type="InterPro" id="IPR039420">
    <property type="entry name" value="WalR-like"/>
</dbReference>
<evidence type="ECO:0000256" key="3">
    <source>
        <dbReference type="ARBA" id="ARBA00023015"/>
    </source>
</evidence>
<feature type="modified residue" description="4-aspartylphosphate" evidence="6">
    <location>
        <position position="41"/>
    </location>
</feature>
<keyword evidence="11" id="KW-1185">Reference proteome</keyword>
<dbReference type="PROSITE" id="PS50110">
    <property type="entry name" value="RESPONSE_REGULATORY"/>
    <property type="match status" value="1"/>
</dbReference>
<feature type="DNA-binding region" description="OmpR/PhoB-type" evidence="7">
    <location>
        <begin position="114"/>
        <end position="207"/>
    </location>
</feature>
<dbReference type="Pfam" id="PF00072">
    <property type="entry name" value="Response_reg"/>
    <property type="match status" value="1"/>
</dbReference>
<evidence type="ECO:0000256" key="4">
    <source>
        <dbReference type="ARBA" id="ARBA00023125"/>
    </source>
</evidence>
<gene>
    <name evidence="10" type="primary">dccR_5</name>
    <name evidence="10" type="ORF">HCR_20250</name>
</gene>
<evidence type="ECO:0000256" key="7">
    <source>
        <dbReference type="PROSITE-ProRule" id="PRU01091"/>
    </source>
</evidence>
<evidence type="ECO:0000259" key="9">
    <source>
        <dbReference type="PROSITE" id="PS51755"/>
    </source>
</evidence>
<dbReference type="InterPro" id="IPR036388">
    <property type="entry name" value="WH-like_DNA-bd_sf"/>
</dbReference>
<reference evidence="10 11" key="1">
    <citation type="submission" date="2023-03" db="EMBL/GenBank/DDBJ databases">
        <title>Description of Hydrogenimonas sp. ISO32.</title>
        <authorList>
            <person name="Mino S."/>
            <person name="Fukazawa S."/>
            <person name="Sawabe T."/>
        </authorList>
    </citation>
    <scope>NUCLEOTIDE SEQUENCE [LARGE SCALE GENOMIC DNA]</scope>
    <source>
        <strain evidence="10 11">ISO32</strain>
    </source>
</reference>
<protein>
    <submittedName>
        <fullName evidence="10">Two-component response regulator</fullName>
    </submittedName>
</protein>
<accession>A0ABN6WX67</accession>
<dbReference type="InterPro" id="IPR001789">
    <property type="entry name" value="Sig_transdc_resp-reg_receiver"/>
</dbReference>
<feature type="domain" description="Response regulatory" evidence="8">
    <location>
        <begin position="1"/>
        <end position="106"/>
    </location>
</feature>
<organism evidence="10 11">
    <name type="scientific">Hydrogenimonas cancrithermarum</name>
    <dbReference type="NCBI Taxonomy" id="2993563"/>
    <lineage>
        <taxon>Bacteria</taxon>
        <taxon>Pseudomonadati</taxon>
        <taxon>Campylobacterota</taxon>
        <taxon>Epsilonproteobacteria</taxon>
        <taxon>Campylobacterales</taxon>
        <taxon>Hydrogenimonadaceae</taxon>
        <taxon>Hydrogenimonas</taxon>
    </lineage>
</organism>
<keyword evidence="4 7" id="KW-0238">DNA-binding</keyword>